<accession>J3PEQ0</accession>
<evidence type="ECO:0000313" key="3">
    <source>
        <dbReference type="EnsemblFungi" id="EJT70958"/>
    </source>
</evidence>
<dbReference type="AlphaFoldDB" id="J3PEQ0"/>
<protein>
    <submittedName>
        <fullName evidence="2 3">Uncharacterized protein</fullName>
    </submittedName>
</protein>
<dbReference type="EnsemblFungi" id="EJT70958">
    <property type="protein sequence ID" value="EJT70958"/>
    <property type="gene ID" value="GGTG_11981"/>
</dbReference>
<keyword evidence="4" id="KW-1185">Reference proteome</keyword>
<feature type="compositionally biased region" description="Basic residues" evidence="1">
    <location>
        <begin position="18"/>
        <end position="32"/>
    </location>
</feature>
<feature type="region of interest" description="Disordered" evidence="1">
    <location>
        <begin position="15"/>
        <end position="71"/>
    </location>
</feature>
<feature type="compositionally biased region" description="Basic and acidic residues" evidence="1">
    <location>
        <begin position="35"/>
        <end position="45"/>
    </location>
</feature>
<dbReference type="EMBL" id="GL385401">
    <property type="protein sequence ID" value="EJT70958.1"/>
    <property type="molecule type" value="Genomic_DNA"/>
</dbReference>
<reference evidence="3" key="5">
    <citation type="submission" date="2018-04" db="UniProtKB">
        <authorList>
            <consortium name="EnsemblFungi"/>
        </authorList>
    </citation>
    <scope>IDENTIFICATION</scope>
    <source>
        <strain evidence="3">R3-111a-1</strain>
    </source>
</reference>
<dbReference type="VEuPathDB" id="FungiDB:GGTG_11981"/>
<dbReference type="Proteomes" id="UP000006039">
    <property type="component" value="Unassembled WGS sequence"/>
</dbReference>
<reference evidence="4" key="1">
    <citation type="submission" date="2010-07" db="EMBL/GenBank/DDBJ databases">
        <title>The genome sequence of Gaeumannomyces graminis var. tritici strain R3-111a-1.</title>
        <authorList>
            <consortium name="The Broad Institute Genome Sequencing Platform"/>
            <person name="Ma L.-J."/>
            <person name="Dead R."/>
            <person name="Young S."/>
            <person name="Zeng Q."/>
            <person name="Koehrsen M."/>
            <person name="Alvarado L."/>
            <person name="Berlin A."/>
            <person name="Chapman S.B."/>
            <person name="Chen Z."/>
            <person name="Freedman E."/>
            <person name="Gellesch M."/>
            <person name="Goldberg J."/>
            <person name="Griggs A."/>
            <person name="Gujja S."/>
            <person name="Heilman E.R."/>
            <person name="Heiman D."/>
            <person name="Hepburn T."/>
            <person name="Howarth C."/>
            <person name="Jen D."/>
            <person name="Larson L."/>
            <person name="Mehta T."/>
            <person name="Neiman D."/>
            <person name="Pearson M."/>
            <person name="Roberts A."/>
            <person name="Saif S."/>
            <person name="Shea T."/>
            <person name="Shenoy N."/>
            <person name="Sisk P."/>
            <person name="Stolte C."/>
            <person name="Sykes S."/>
            <person name="Walk T."/>
            <person name="White J."/>
            <person name="Yandava C."/>
            <person name="Haas B."/>
            <person name="Nusbaum C."/>
            <person name="Birren B."/>
        </authorList>
    </citation>
    <scope>NUCLEOTIDE SEQUENCE [LARGE SCALE GENOMIC DNA]</scope>
    <source>
        <strain evidence="4">R3-111a-1</strain>
    </source>
</reference>
<dbReference type="HOGENOM" id="CLU_1865241_0_0_1"/>
<reference evidence="2" key="2">
    <citation type="submission" date="2010-07" db="EMBL/GenBank/DDBJ databases">
        <authorList>
            <consortium name="The Broad Institute Genome Sequencing Platform"/>
            <consortium name="Broad Institute Genome Sequencing Center for Infectious Disease"/>
            <person name="Ma L.-J."/>
            <person name="Dead R."/>
            <person name="Young S."/>
            <person name="Zeng Q."/>
            <person name="Koehrsen M."/>
            <person name="Alvarado L."/>
            <person name="Berlin A."/>
            <person name="Chapman S.B."/>
            <person name="Chen Z."/>
            <person name="Freedman E."/>
            <person name="Gellesch M."/>
            <person name="Goldberg J."/>
            <person name="Griggs A."/>
            <person name="Gujja S."/>
            <person name="Heilman E.R."/>
            <person name="Heiman D."/>
            <person name="Hepburn T."/>
            <person name="Howarth C."/>
            <person name="Jen D."/>
            <person name="Larson L."/>
            <person name="Mehta T."/>
            <person name="Neiman D."/>
            <person name="Pearson M."/>
            <person name="Roberts A."/>
            <person name="Saif S."/>
            <person name="Shea T."/>
            <person name="Shenoy N."/>
            <person name="Sisk P."/>
            <person name="Stolte C."/>
            <person name="Sykes S."/>
            <person name="Walk T."/>
            <person name="White J."/>
            <person name="Yandava C."/>
            <person name="Haas B."/>
            <person name="Nusbaum C."/>
            <person name="Birren B."/>
        </authorList>
    </citation>
    <scope>NUCLEOTIDE SEQUENCE</scope>
    <source>
        <strain evidence="2">R3-111a-1</strain>
    </source>
</reference>
<evidence type="ECO:0000256" key="1">
    <source>
        <dbReference type="SAM" id="MobiDB-lite"/>
    </source>
</evidence>
<reference evidence="3" key="4">
    <citation type="journal article" date="2015" name="G3 (Bethesda)">
        <title>Genome sequences of three phytopathogenic species of the Magnaporthaceae family of fungi.</title>
        <authorList>
            <person name="Okagaki L.H."/>
            <person name="Nunes C.C."/>
            <person name="Sailsbery J."/>
            <person name="Clay B."/>
            <person name="Brown D."/>
            <person name="John T."/>
            <person name="Oh Y."/>
            <person name="Young N."/>
            <person name="Fitzgerald M."/>
            <person name="Haas B.J."/>
            <person name="Zeng Q."/>
            <person name="Young S."/>
            <person name="Adiconis X."/>
            <person name="Fan L."/>
            <person name="Levin J.Z."/>
            <person name="Mitchell T.K."/>
            <person name="Okubara P.A."/>
            <person name="Farman M.L."/>
            <person name="Kohn L.M."/>
            <person name="Birren B."/>
            <person name="Ma L.-J."/>
            <person name="Dean R.A."/>
        </authorList>
    </citation>
    <scope>NUCLEOTIDE SEQUENCE</scope>
    <source>
        <strain evidence="3">R3-111a-1</strain>
    </source>
</reference>
<dbReference type="GeneID" id="20352439"/>
<gene>
    <name evidence="3" type="primary">20352439</name>
    <name evidence="2" type="ORF">GGTG_11981</name>
</gene>
<dbReference type="RefSeq" id="XP_009228136.1">
    <property type="nucleotide sequence ID" value="XM_009229872.1"/>
</dbReference>
<evidence type="ECO:0000313" key="4">
    <source>
        <dbReference type="Proteomes" id="UP000006039"/>
    </source>
</evidence>
<organism evidence="2">
    <name type="scientific">Gaeumannomyces tritici (strain R3-111a-1)</name>
    <name type="common">Wheat and barley take-all root rot fungus</name>
    <name type="synonym">Gaeumannomyces graminis var. tritici</name>
    <dbReference type="NCBI Taxonomy" id="644352"/>
    <lineage>
        <taxon>Eukaryota</taxon>
        <taxon>Fungi</taxon>
        <taxon>Dikarya</taxon>
        <taxon>Ascomycota</taxon>
        <taxon>Pezizomycotina</taxon>
        <taxon>Sordariomycetes</taxon>
        <taxon>Sordariomycetidae</taxon>
        <taxon>Magnaporthales</taxon>
        <taxon>Magnaporthaceae</taxon>
        <taxon>Gaeumannomyces</taxon>
    </lineage>
</organism>
<evidence type="ECO:0000313" key="2">
    <source>
        <dbReference type="EMBL" id="EJT70958.1"/>
    </source>
</evidence>
<reference evidence="2" key="3">
    <citation type="submission" date="2010-09" db="EMBL/GenBank/DDBJ databases">
        <title>Annotation of Gaeumannomyces graminis var. tritici R3-111a-1.</title>
        <authorList>
            <consortium name="The Broad Institute Genome Sequencing Platform"/>
            <person name="Ma L.-J."/>
            <person name="Dead R."/>
            <person name="Young S.K."/>
            <person name="Zeng Q."/>
            <person name="Gargeya S."/>
            <person name="Fitzgerald M."/>
            <person name="Haas B."/>
            <person name="Abouelleil A."/>
            <person name="Alvarado L."/>
            <person name="Arachchi H.M."/>
            <person name="Berlin A."/>
            <person name="Brown A."/>
            <person name="Chapman S.B."/>
            <person name="Chen Z."/>
            <person name="Dunbar C."/>
            <person name="Freedman E."/>
            <person name="Gearin G."/>
            <person name="Gellesch M."/>
            <person name="Goldberg J."/>
            <person name="Griggs A."/>
            <person name="Gujja S."/>
            <person name="Heiman D."/>
            <person name="Howarth C."/>
            <person name="Larson L."/>
            <person name="Lui A."/>
            <person name="MacDonald P.J.P."/>
            <person name="Mehta T."/>
            <person name="Montmayeur A."/>
            <person name="Murphy C."/>
            <person name="Neiman D."/>
            <person name="Pearson M."/>
            <person name="Priest M."/>
            <person name="Roberts A."/>
            <person name="Saif S."/>
            <person name="Shea T."/>
            <person name="Shenoy N."/>
            <person name="Sisk P."/>
            <person name="Stolte C."/>
            <person name="Sykes S."/>
            <person name="Yandava C."/>
            <person name="Wortman J."/>
            <person name="Nusbaum C."/>
            <person name="Birren B."/>
        </authorList>
    </citation>
    <scope>NUCLEOTIDE SEQUENCE</scope>
    <source>
        <strain evidence="2">R3-111a-1</strain>
    </source>
</reference>
<name>J3PEQ0_GAET3</name>
<proteinExistence type="predicted"/>
<sequence length="137" mass="14376">MPGAQSINLIAATDTVTKRKPSLPHLSSRRWPRPAVRDKRSDHFSSLDPPSVVMDRSRQGGPGTLETMTPVSRAGARAWPGAGESGWATPCFRPQRTALPATAAFLLSPAALCTVYTVAADLDACCVGAVDKSDGCG</sequence>